<organism evidence="1 2">
    <name type="scientific">Stieleria magnilauensis</name>
    <dbReference type="NCBI Taxonomy" id="2527963"/>
    <lineage>
        <taxon>Bacteria</taxon>
        <taxon>Pseudomonadati</taxon>
        <taxon>Planctomycetota</taxon>
        <taxon>Planctomycetia</taxon>
        <taxon>Pirellulales</taxon>
        <taxon>Pirellulaceae</taxon>
        <taxon>Stieleria</taxon>
    </lineage>
</organism>
<keyword evidence="2" id="KW-1185">Reference proteome</keyword>
<accession>A0ABX5XU42</accession>
<dbReference type="SUPFAM" id="SSF101898">
    <property type="entry name" value="NHL repeat"/>
    <property type="match status" value="1"/>
</dbReference>
<reference evidence="1 2" key="1">
    <citation type="submission" date="2019-02" db="EMBL/GenBank/DDBJ databases">
        <title>Deep-cultivation of Planctomycetes and their phenomic and genomic characterization uncovers novel biology.</title>
        <authorList>
            <person name="Wiegand S."/>
            <person name="Jogler M."/>
            <person name="Boedeker C."/>
            <person name="Pinto D."/>
            <person name="Vollmers J."/>
            <person name="Rivas-Marin E."/>
            <person name="Kohn T."/>
            <person name="Peeters S.H."/>
            <person name="Heuer A."/>
            <person name="Rast P."/>
            <person name="Oberbeckmann S."/>
            <person name="Bunk B."/>
            <person name="Jeske O."/>
            <person name="Meyerdierks A."/>
            <person name="Storesund J.E."/>
            <person name="Kallscheuer N."/>
            <person name="Luecker S."/>
            <person name="Lage O.M."/>
            <person name="Pohl T."/>
            <person name="Merkel B.J."/>
            <person name="Hornburger P."/>
            <person name="Mueller R.-W."/>
            <person name="Bruemmer F."/>
            <person name="Labrenz M."/>
            <person name="Spormann A.M."/>
            <person name="Op den Camp H."/>
            <person name="Overmann J."/>
            <person name="Amann R."/>
            <person name="Jetten M.S.M."/>
            <person name="Mascher T."/>
            <person name="Medema M.H."/>
            <person name="Devos D.P."/>
            <person name="Kaster A.-K."/>
            <person name="Ovreas L."/>
            <person name="Rohde M."/>
            <person name="Galperin M.Y."/>
            <person name="Jogler C."/>
        </authorList>
    </citation>
    <scope>NUCLEOTIDE SEQUENCE [LARGE SCALE GENOMIC DNA]</scope>
    <source>
        <strain evidence="1 2">TBK1r</strain>
    </source>
</reference>
<dbReference type="Gene3D" id="2.120.10.30">
    <property type="entry name" value="TolB, C-terminal domain"/>
    <property type="match status" value="1"/>
</dbReference>
<dbReference type="PANTHER" id="PTHR24104">
    <property type="entry name" value="E3 UBIQUITIN-PROTEIN LIGASE NHLRC1-RELATED"/>
    <property type="match status" value="1"/>
</dbReference>
<dbReference type="RefSeq" id="WP_145212049.1">
    <property type="nucleotide sequence ID" value="NZ_CP036432.1"/>
</dbReference>
<evidence type="ECO:0000313" key="1">
    <source>
        <dbReference type="EMBL" id="QDV84166.1"/>
    </source>
</evidence>
<dbReference type="InterPro" id="IPR050952">
    <property type="entry name" value="TRIM-NHL_E3_ligases"/>
</dbReference>
<name>A0ABX5XU42_9BACT</name>
<proteinExistence type="predicted"/>
<dbReference type="EMBL" id="CP036432">
    <property type="protein sequence ID" value="QDV84166.1"/>
    <property type="molecule type" value="Genomic_DNA"/>
</dbReference>
<dbReference type="InterPro" id="IPR011042">
    <property type="entry name" value="6-blade_b-propeller_TolB-like"/>
</dbReference>
<protein>
    <recommendedName>
        <fullName evidence="3">NHL repeat protein</fullName>
    </recommendedName>
</protein>
<gene>
    <name evidence="1" type="ORF">TBK1r_31110</name>
</gene>
<evidence type="ECO:0008006" key="3">
    <source>
        <dbReference type="Google" id="ProtNLM"/>
    </source>
</evidence>
<dbReference type="Proteomes" id="UP000318081">
    <property type="component" value="Chromosome"/>
</dbReference>
<evidence type="ECO:0000313" key="2">
    <source>
        <dbReference type="Proteomes" id="UP000318081"/>
    </source>
</evidence>
<sequence length="344" mass="36936">MRFLNQHRGTLVTAVIAVAVGIASYAVVSSDPLAQRSRRSFTIDFSSVYDIDPGLIQFEQTGEIEVQLDDVRCMDVGPADKIYVAGDQAVRVYSQDGTELAVIRTEGQPGCVAVGGDEHVFPGRIYVGGGDRIEVFQPNGSRVGIWNVPEQNVILASIAVAGNDVFVADAGNRVVLRYDPFGQRVGTIGDPDNGGRTFNVPSAHFDIAIGSEGRLHVANPGALRLETYTFDGALEVRWGEPGATIDRFFGCCNPSEFAVLPGGEIVTSEKGIPRIKVYSEFGEFECVVAGPSMLGVAQSEIGDPRAVQAEAIFDVATDSRGRILVLDPRRKSVRIFERIGGDDA</sequence>
<dbReference type="PANTHER" id="PTHR24104:SF25">
    <property type="entry name" value="PROTEIN LIN-41"/>
    <property type="match status" value="1"/>
</dbReference>